<dbReference type="CDD" id="cd18787">
    <property type="entry name" value="SF2_C_DEAD"/>
    <property type="match status" value="1"/>
</dbReference>
<proteinExistence type="predicted"/>
<evidence type="ECO:0000256" key="4">
    <source>
        <dbReference type="ARBA" id="ARBA00022840"/>
    </source>
</evidence>
<evidence type="ECO:0000313" key="11">
    <source>
        <dbReference type="Proteomes" id="UP000070422"/>
    </source>
</evidence>
<evidence type="ECO:0000256" key="6">
    <source>
        <dbReference type="SAM" id="MobiDB-lite"/>
    </source>
</evidence>
<dbReference type="GO" id="GO:0005840">
    <property type="term" value="C:ribosome"/>
    <property type="evidence" value="ECO:0007669"/>
    <property type="project" value="TreeGrafter"/>
</dbReference>
<dbReference type="GO" id="GO:0016787">
    <property type="term" value="F:hydrolase activity"/>
    <property type="evidence" value="ECO:0007669"/>
    <property type="project" value="UniProtKB-KW"/>
</dbReference>
<name>A0A133XT97_9LACT</name>
<gene>
    <name evidence="10" type="ORF">HMPREF3187_01467</name>
</gene>
<reference evidence="10 11" key="1">
    <citation type="submission" date="2016-01" db="EMBL/GenBank/DDBJ databases">
        <authorList>
            <person name="Oliw E.H."/>
        </authorList>
    </citation>
    <scope>NUCLEOTIDE SEQUENCE [LARGE SCALE GENOMIC DNA]</scope>
    <source>
        <strain evidence="10 11">KA00635</strain>
    </source>
</reference>
<feature type="compositionally biased region" description="Basic residues" evidence="6">
    <location>
        <begin position="403"/>
        <end position="435"/>
    </location>
</feature>
<protein>
    <submittedName>
        <fullName evidence="10">Putative DEAD-box ATP-dependent RNA helicase CshB</fullName>
    </submittedName>
</protein>
<dbReference type="InterPro" id="IPR001650">
    <property type="entry name" value="Helicase_C-like"/>
</dbReference>
<evidence type="ECO:0000256" key="1">
    <source>
        <dbReference type="ARBA" id="ARBA00022741"/>
    </source>
</evidence>
<evidence type="ECO:0000313" key="10">
    <source>
        <dbReference type="EMBL" id="KXB34154.1"/>
    </source>
</evidence>
<feature type="domain" description="DEAD-box RNA helicase Q" evidence="9">
    <location>
        <begin position="1"/>
        <end position="29"/>
    </location>
</feature>
<keyword evidence="1" id="KW-0547">Nucleotide-binding</keyword>
<dbReference type="STRING" id="87541.AWM71_05095"/>
<keyword evidence="4" id="KW-0067">ATP-binding</keyword>
<dbReference type="Gene3D" id="3.40.50.300">
    <property type="entry name" value="P-loop containing nucleotide triphosphate hydrolases"/>
    <property type="match status" value="2"/>
</dbReference>
<dbReference type="Proteomes" id="UP000070422">
    <property type="component" value="Unassembled WGS sequence"/>
</dbReference>
<sequence>MTFEDYHFKPFIQRALEELGFQKATPIQEAVIPLIKEGKSVVAQSRTGSGKTHSFLLPLMDRMAYGQGTQLVITAPSRELADQLFQAARQIVAQSEQALRIERAYGGTDSKRQLEHLSKYQPEIVIGTPGRLLALVKAQAIDIHKVKAFVVDEADMTLDMGFLATVDQIAGRMPEDLQMAVFSATIPDKLRPFLKKYLQSPEWVKIDNKALISPSIRNILFPLRGRNKDQLLLEILTVGHPYLVLIFANTIDKVEHLYQLLKKEGLAVVKIHGDLPSRERRRVMRQIQNLEYQYVVATDLAARGIDIEGVSHVVNYEIPKELEFFIHRVGRTGRKGQKGIAITFYHPDQQAAIEWLEKRGIQFESMDLKRGEWVKVTDHKERQLRRDRHKEDVDHVVKGMVNRSKKQQVKPGYKQKLKRNIKEYKHKKYNQKQRQKARDQRKANKEKFK</sequence>
<dbReference type="GO" id="GO:0033592">
    <property type="term" value="F:RNA strand annealing activity"/>
    <property type="evidence" value="ECO:0007669"/>
    <property type="project" value="TreeGrafter"/>
</dbReference>
<accession>A0A133XT97</accession>
<evidence type="ECO:0000259" key="7">
    <source>
        <dbReference type="PROSITE" id="PS51192"/>
    </source>
</evidence>
<dbReference type="InterPro" id="IPR027417">
    <property type="entry name" value="P-loop_NTPase"/>
</dbReference>
<dbReference type="InterPro" id="IPR044742">
    <property type="entry name" value="DEAD/DEAH_RhlB"/>
</dbReference>
<feature type="domain" description="Helicase ATP-binding" evidence="7">
    <location>
        <begin position="32"/>
        <end position="204"/>
    </location>
</feature>
<dbReference type="Pfam" id="PF00270">
    <property type="entry name" value="DEAD"/>
    <property type="match status" value="1"/>
</dbReference>
<evidence type="ECO:0000256" key="5">
    <source>
        <dbReference type="PROSITE-ProRule" id="PRU00552"/>
    </source>
</evidence>
<organism evidence="10 11">
    <name type="scientific">Aerococcus christensenii</name>
    <dbReference type="NCBI Taxonomy" id="87541"/>
    <lineage>
        <taxon>Bacteria</taxon>
        <taxon>Bacillati</taxon>
        <taxon>Bacillota</taxon>
        <taxon>Bacilli</taxon>
        <taxon>Lactobacillales</taxon>
        <taxon>Aerococcaceae</taxon>
        <taxon>Aerococcus</taxon>
    </lineage>
</organism>
<dbReference type="GO" id="GO:0005524">
    <property type="term" value="F:ATP binding"/>
    <property type="evidence" value="ECO:0007669"/>
    <property type="project" value="UniProtKB-KW"/>
</dbReference>
<dbReference type="PROSITE" id="PS51192">
    <property type="entry name" value="HELICASE_ATP_BIND_1"/>
    <property type="match status" value="1"/>
</dbReference>
<dbReference type="PANTHER" id="PTHR47963">
    <property type="entry name" value="DEAD-BOX ATP-DEPENDENT RNA HELICASE 47, MITOCHONDRIAL"/>
    <property type="match status" value="1"/>
</dbReference>
<evidence type="ECO:0000256" key="2">
    <source>
        <dbReference type="ARBA" id="ARBA00022801"/>
    </source>
</evidence>
<dbReference type="GO" id="GO:0005829">
    <property type="term" value="C:cytosol"/>
    <property type="evidence" value="ECO:0007669"/>
    <property type="project" value="TreeGrafter"/>
</dbReference>
<dbReference type="Pfam" id="PF00271">
    <property type="entry name" value="Helicase_C"/>
    <property type="match status" value="1"/>
</dbReference>
<keyword evidence="2" id="KW-0378">Hydrolase</keyword>
<dbReference type="CDD" id="cd00268">
    <property type="entry name" value="DEADc"/>
    <property type="match status" value="1"/>
</dbReference>
<dbReference type="PATRIC" id="fig|87541.4.peg.1453"/>
<dbReference type="InterPro" id="IPR014001">
    <property type="entry name" value="Helicase_ATP-bd"/>
</dbReference>
<dbReference type="SMART" id="SM00487">
    <property type="entry name" value="DEXDc"/>
    <property type="match status" value="1"/>
</dbReference>
<dbReference type="RefSeq" id="WP_060937170.1">
    <property type="nucleotide sequence ID" value="NZ_KQ959327.1"/>
</dbReference>
<feature type="compositionally biased region" description="Basic and acidic residues" evidence="6">
    <location>
        <begin position="436"/>
        <end position="449"/>
    </location>
</feature>
<keyword evidence="3 10" id="KW-0347">Helicase</keyword>
<feature type="short sequence motif" description="Q motif" evidence="5">
    <location>
        <begin position="1"/>
        <end position="29"/>
    </location>
</feature>
<dbReference type="PROSITE" id="PS51194">
    <property type="entry name" value="HELICASE_CTER"/>
    <property type="match status" value="1"/>
</dbReference>
<evidence type="ECO:0000256" key="3">
    <source>
        <dbReference type="ARBA" id="ARBA00022806"/>
    </source>
</evidence>
<dbReference type="SMART" id="SM00490">
    <property type="entry name" value="HELICc"/>
    <property type="match status" value="1"/>
</dbReference>
<dbReference type="OrthoDB" id="9805696at2"/>
<evidence type="ECO:0000259" key="9">
    <source>
        <dbReference type="PROSITE" id="PS51195"/>
    </source>
</evidence>
<dbReference type="EMBL" id="LSCQ01000083">
    <property type="protein sequence ID" value="KXB34154.1"/>
    <property type="molecule type" value="Genomic_DNA"/>
</dbReference>
<dbReference type="PANTHER" id="PTHR47963:SF1">
    <property type="entry name" value="DEAD-BOX ATP-DEPENDENT RNA HELICASE CSHB"/>
    <property type="match status" value="1"/>
</dbReference>
<comment type="caution">
    <text evidence="10">The sequence shown here is derived from an EMBL/GenBank/DDBJ whole genome shotgun (WGS) entry which is preliminary data.</text>
</comment>
<dbReference type="InterPro" id="IPR050547">
    <property type="entry name" value="DEAD_box_RNA_helicases"/>
</dbReference>
<dbReference type="PROSITE" id="PS51195">
    <property type="entry name" value="Q_MOTIF"/>
    <property type="match status" value="1"/>
</dbReference>
<dbReference type="SUPFAM" id="SSF52540">
    <property type="entry name" value="P-loop containing nucleoside triphosphate hydrolases"/>
    <property type="match status" value="1"/>
</dbReference>
<dbReference type="InterPro" id="IPR014014">
    <property type="entry name" value="RNA_helicase_DEAD_Q_motif"/>
</dbReference>
<dbReference type="GO" id="GO:0003724">
    <property type="term" value="F:RNA helicase activity"/>
    <property type="evidence" value="ECO:0007669"/>
    <property type="project" value="InterPro"/>
</dbReference>
<feature type="domain" description="Helicase C-terminal" evidence="8">
    <location>
        <begin position="227"/>
        <end position="382"/>
    </location>
</feature>
<dbReference type="AlphaFoldDB" id="A0A133XT97"/>
<dbReference type="InterPro" id="IPR011545">
    <property type="entry name" value="DEAD/DEAH_box_helicase_dom"/>
</dbReference>
<dbReference type="GO" id="GO:0009409">
    <property type="term" value="P:response to cold"/>
    <property type="evidence" value="ECO:0007669"/>
    <property type="project" value="TreeGrafter"/>
</dbReference>
<feature type="region of interest" description="Disordered" evidence="6">
    <location>
        <begin position="400"/>
        <end position="449"/>
    </location>
</feature>
<evidence type="ECO:0000259" key="8">
    <source>
        <dbReference type="PROSITE" id="PS51194"/>
    </source>
</evidence>